<proteinExistence type="predicted"/>
<dbReference type="EMBL" id="PDCK01000040">
    <property type="protein sequence ID" value="PRQ47309.1"/>
    <property type="molecule type" value="Genomic_DNA"/>
</dbReference>
<sequence>MVLVIGMDGYADMVRHTGHLVARDRCLDHCPLLENPPCSPTPFLRICQFGMESGCSACKAWR</sequence>
<accession>A0A2P6RLJ7</accession>
<organism evidence="1 2">
    <name type="scientific">Rosa chinensis</name>
    <name type="common">China rose</name>
    <dbReference type="NCBI Taxonomy" id="74649"/>
    <lineage>
        <taxon>Eukaryota</taxon>
        <taxon>Viridiplantae</taxon>
        <taxon>Streptophyta</taxon>
        <taxon>Embryophyta</taxon>
        <taxon>Tracheophyta</taxon>
        <taxon>Spermatophyta</taxon>
        <taxon>Magnoliopsida</taxon>
        <taxon>eudicotyledons</taxon>
        <taxon>Gunneridae</taxon>
        <taxon>Pentapetalae</taxon>
        <taxon>rosids</taxon>
        <taxon>fabids</taxon>
        <taxon>Rosales</taxon>
        <taxon>Rosaceae</taxon>
        <taxon>Rosoideae</taxon>
        <taxon>Rosoideae incertae sedis</taxon>
        <taxon>Rosa</taxon>
    </lineage>
</organism>
<comment type="caution">
    <text evidence="1">The sequence shown here is derived from an EMBL/GenBank/DDBJ whole genome shotgun (WGS) entry which is preliminary data.</text>
</comment>
<dbReference type="Gramene" id="PRQ47309">
    <property type="protein sequence ID" value="PRQ47309"/>
    <property type="gene ID" value="RchiOBHm_Chr2g0098291"/>
</dbReference>
<name>A0A2P6RLJ7_ROSCH</name>
<keyword evidence="2" id="KW-1185">Reference proteome</keyword>
<evidence type="ECO:0000313" key="1">
    <source>
        <dbReference type="EMBL" id="PRQ47309.1"/>
    </source>
</evidence>
<dbReference type="AlphaFoldDB" id="A0A2P6RLJ7"/>
<evidence type="ECO:0000313" key="2">
    <source>
        <dbReference type="Proteomes" id="UP000238479"/>
    </source>
</evidence>
<protein>
    <submittedName>
        <fullName evidence="1">Uncharacterized protein</fullName>
    </submittedName>
</protein>
<reference evidence="1 2" key="1">
    <citation type="journal article" date="2018" name="Nat. Genet.">
        <title>The Rosa genome provides new insights in the design of modern roses.</title>
        <authorList>
            <person name="Bendahmane M."/>
        </authorList>
    </citation>
    <scope>NUCLEOTIDE SEQUENCE [LARGE SCALE GENOMIC DNA]</scope>
    <source>
        <strain evidence="2">cv. Old Blush</strain>
    </source>
</reference>
<dbReference type="Proteomes" id="UP000238479">
    <property type="component" value="Chromosome 2"/>
</dbReference>
<gene>
    <name evidence="1" type="ORF">RchiOBHm_Chr2g0098291</name>
</gene>